<reference evidence="1" key="1">
    <citation type="submission" date="2021-06" db="EMBL/GenBank/DDBJ databases">
        <authorList>
            <person name="Kallberg Y."/>
            <person name="Tangrot J."/>
            <person name="Rosling A."/>
        </authorList>
    </citation>
    <scope>NUCLEOTIDE SEQUENCE</scope>
    <source>
        <strain evidence="1">AU212A</strain>
    </source>
</reference>
<organism evidence="1 2">
    <name type="scientific">Scutellospora calospora</name>
    <dbReference type="NCBI Taxonomy" id="85575"/>
    <lineage>
        <taxon>Eukaryota</taxon>
        <taxon>Fungi</taxon>
        <taxon>Fungi incertae sedis</taxon>
        <taxon>Mucoromycota</taxon>
        <taxon>Glomeromycotina</taxon>
        <taxon>Glomeromycetes</taxon>
        <taxon>Diversisporales</taxon>
        <taxon>Gigasporaceae</taxon>
        <taxon>Scutellospora</taxon>
    </lineage>
</organism>
<accession>A0ACA9NY71</accession>
<proteinExistence type="predicted"/>
<protein>
    <submittedName>
        <fullName evidence="1">1622_t:CDS:1</fullName>
    </submittedName>
</protein>
<sequence>KHLLIDENLNKFTGLVDVNGQQVSSTFLVSSIDYLPSTFLKDDERWETTSRAIVIIDKSIHEESGDASLTVYPPEIVNNKDPITVLQ</sequence>
<feature type="non-terminal residue" evidence="1">
    <location>
        <position position="1"/>
    </location>
</feature>
<dbReference type="Proteomes" id="UP000789860">
    <property type="component" value="Unassembled WGS sequence"/>
</dbReference>
<keyword evidence="2" id="KW-1185">Reference proteome</keyword>
<dbReference type="EMBL" id="CAJVPM010032799">
    <property type="protein sequence ID" value="CAG8683424.1"/>
    <property type="molecule type" value="Genomic_DNA"/>
</dbReference>
<evidence type="ECO:0000313" key="1">
    <source>
        <dbReference type="EMBL" id="CAG8683424.1"/>
    </source>
</evidence>
<evidence type="ECO:0000313" key="2">
    <source>
        <dbReference type="Proteomes" id="UP000789860"/>
    </source>
</evidence>
<gene>
    <name evidence="1" type="ORF">SCALOS_LOCUS9816</name>
</gene>
<name>A0ACA9NY71_9GLOM</name>
<comment type="caution">
    <text evidence="1">The sequence shown here is derived from an EMBL/GenBank/DDBJ whole genome shotgun (WGS) entry which is preliminary data.</text>
</comment>